<dbReference type="OrthoDB" id="1439291at2"/>
<dbReference type="AlphaFoldDB" id="A0A1G6VTJ0"/>
<evidence type="ECO:0000259" key="1">
    <source>
        <dbReference type="PROSITE" id="PS50268"/>
    </source>
</evidence>
<dbReference type="GO" id="GO:0016020">
    <property type="term" value="C:membrane"/>
    <property type="evidence" value="ECO:0007669"/>
    <property type="project" value="InterPro"/>
</dbReference>
<dbReference type="Gene3D" id="2.60.40.60">
    <property type="entry name" value="Cadherins"/>
    <property type="match status" value="1"/>
</dbReference>
<dbReference type="Proteomes" id="UP000199109">
    <property type="component" value="Unassembled WGS sequence"/>
</dbReference>
<evidence type="ECO:0000313" key="2">
    <source>
        <dbReference type="EMBL" id="SDD56878.1"/>
    </source>
</evidence>
<dbReference type="EMBL" id="FNAO01000001">
    <property type="protein sequence ID" value="SDD56878.1"/>
    <property type="molecule type" value="Genomic_DNA"/>
</dbReference>
<protein>
    <submittedName>
        <fullName evidence="2">Dual-action HEIGH metallo-peptidase</fullName>
    </submittedName>
</protein>
<gene>
    <name evidence="2" type="ORF">SAMN05421636_10161</name>
</gene>
<dbReference type="RefSeq" id="WP_091864595.1">
    <property type="nucleotide sequence ID" value="NZ_FNAO01000001.1"/>
</dbReference>
<dbReference type="CDD" id="cd11304">
    <property type="entry name" value="Cadherin_repeat"/>
    <property type="match status" value="1"/>
</dbReference>
<organism evidence="2 3">
    <name type="scientific">Pricia antarctica</name>
    <dbReference type="NCBI Taxonomy" id="641691"/>
    <lineage>
        <taxon>Bacteria</taxon>
        <taxon>Pseudomonadati</taxon>
        <taxon>Bacteroidota</taxon>
        <taxon>Flavobacteriia</taxon>
        <taxon>Flavobacteriales</taxon>
        <taxon>Flavobacteriaceae</taxon>
        <taxon>Pricia</taxon>
    </lineage>
</organism>
<sequence>MKRIVLPILSLLAVACSSEIDEVTFEEVNEKVTAEAYTDKTAEENSSAKDANSAAFFKQRSFTVAEHSEAGSSIGFLPATDANGHPMTYTLESGTDIDIDDLTGELKVGATLKLDFERTKNMEFSVSAFDGKTSIEKKISLAIQDVDEMALLTADQKELISYFQYLTLWKGPHVSEIDKNRKWTTLMILHLDGTITDAYSATVERVIAQYNALFTESDFRITLTEDADSANASLFFGTKEAVADVWPDMYAVIKNGNYDGYTKTPSKNSAITSTRIWISNPIGVLIKHEIGHALGFGHSDHCEGKKSIMCSTVSSASTILPIEANIIRYQYHRDLPSGLSEKEIEEVLANIILNER</sequence>
<dbReference type="Pfam" id="PF12388">
    <property type="entry name" value="Peptidase_M57"/>
    <property type="match status" value="1"/>
</dbReference>
<keyword evidence="3" id="KW-1185">Reference proteome</keyword>
<evidence type="ECO:0000313" key="3">
    <source>
        <dbReference type="Proteomes" id="UP000199109"/>
    </source>
</evidence>
<dbReference type="InterPro" id="IPR024079">
    <property type="entry name" value="MetalloPept_cat_dom_sf"/>
</dbReference>
<name>A0A1G6VTJ0_9FLAO</name>
<accession>A0A1G6VTJ0</accession>
<dbReference type="InterPro" id="IPR002126">
    <property type="entry name" value="Cadherin-like_dom"/>
</dbReference>
<dbReference type="STRING" id="641691.SAMN05421636_10161"/>
<dbReference type="GO" id="GO:0007156">
    <property type="term" value="P:homophilic cell adhesion via plasma membrane adhesion molecules"/>
    <property type="evidence" value="ECO:0007669"/>
    <property type="project" value="InterPro"/>
</dbReference>
<dbReference type="PROSITE" id="PS51257">
    <property type="entry name" value="PROKAR_LIPOPROTEIN"/>
    <property type="match status" value="1"/>
</dbReference>
<dbReference type="SUPFAM" id="SSF49313">
    <property type="entry name" value="Cadherin-like"/>
    <property type="match status" value="1"/>
</dbReference>
<feature type="domain" description="Cadherin" evidence="1">
    <location>
        <begin position="56"/>
        <end position="163"/>
    </location>
</feature>
<proteinExistence type="predicted"/>
<dbReference type="GO" id="GO:0005509">
    <property type="term" value="F:calcium ion binding"/>
    <property type="evidence" value="ECO:0007669"/>
    <property type="project" value="InterPro"/>
</dbReference>
<dbReference type="GO" id="GO:0008237">
    <property type="term" value="F:metallopeptidase activity"/>
    <property type="evidence" value="ECO:0007669"/>
    <property type="project" value="InterPro"/>
</dbReference>
<reference evidence="2 3" key="1">
    <citation type="submission" date="2016-10" db="EMBL/GenBank/DDBJ databases">
        <authorList>
            <person name="de Groot N.N."/>
        </authorList>
    </citation>
    <scope>NUCLEOTIDE SEQUENCE [LARGE SCALE GENOMIC DNA]</scope>
    <source>
        <strain evidence="2 3">DSM 23421</strain>
    </source>
</reference>
<dbReference type="InterPro" id="IPR024653">
    <property type="entry name" value="Peptidase_M10/M27/M57"/>
</dbReference>
<dbReference type="PROSITE" id="PS50268">
    <property type="entry name" value="CADHERIN_2"/>
    <property type="match status" value="1"/>
</dbReference>
<dbReference type="SUPFAM" id="SSF55486">
    <property type="entry name" value="Metalloproteases ('zincins'), catalytic domain"/>
    <property type="match status" value="1"/>
</dbReference>
<dbReference type="Gene3D" id="3.40.390.10">
    <property type="entry name" value="Collagenase (Catalytic Domain)"/>
    <property type="match status" value="1"/>
</dbReference>
<dbReference type="InterPro" id="IPR015919">
    <property type="entry name" value="Cadherin-like_sf"/>
</dbReference>